<dbReference type="Pfam" id="PF13403">
    <property type="entry name" value="Hint_2"/>
    <property type="match status" value="1"/>
</dbReference>
<dbReference type="SUPFAM" id="SSF51294">
    <property type="entry name" value="Hedgehog/intein (Hint) domain"/>
    <property type="match status" value="1"/>
</dbReference>
<dbReference type="RefSeq" id="WP_182081921.1">
    <property type="nucleotide sequence ID" value="NZ_NWUS01000002.1"/>
</dbReference>
<sequence>MANFYTYDPSYDNLFAIDKDSAPSGWRKVLRGNTVHDNDTSGNYVSGTGPLTGKNSLLYSYNGLSQNGIAVDGGSIAIIGSNGLMTGATALYNASIEALGGGVISRGIVGSSGAIFAGGVTGAGANGKYVSAGGTALDPVVGSGGYALAGGGAADFVVKGYTVNGSGGLISGGTFNPGSLFGIGNGGVGSGGTLFGSQAVFSGGTSKDQLFAHSRGIQLVLSKGLSSNATILGGTLLNSGGTTAGATINSGGTIQVTGGTYFSWLNANYALQYGSYGFGSSYDDVVTSGATEIVGRDGTVTRSVLSKGAQGTVLYGGTSVAPNITGGTETVSSGGTLLNGAVRNGGSALVASGGYISGLSASQGYAEIKSGGVGSDFVANNGGTIQVDNGGSASHLVVSNGGTLTLLSGGTIRNGATIITNATDRTVFPGGASVDYIVASGGTSVITSGATIGGNAVYAVGSGTALVSGSGAAVGTAMAGSGSDPNNASATGGAVVIGNGGVVSSATAQVNGAVVLGSGGAIANGLSIVGGTGSLMSGGLINNSIPLQVSAGTATVAQGSWYGAPTTTSAVGGSLFVDSGYSFKEIDVGSNGTATINGADVFTINVAPSAVDNIRGTGTIQYLYASNGTNNISSQAIVGTLNGTGGTNDVSSGAYVVNLNATGGTNTIYAAGTVGTLTASGATNTISGRGVIGDLNATGGTNNLTSGAILNLNATNATNLISAGAFLYTFNAIGGVNSVSSGARITTMLSASQGASLAIASGAVVPNVTLNGVNTDIPQGGAGVKVLSAVNGATSIINSGAQLNSVYLSSGQATVASGAFISRLTIMSGASGILNSGASVQHIDVAKGGWVSGARIANGGELTVSSGGTAVQTLVTYDAGSGQHVSSSPNTMVQSGGTLSGATIIGATSSAGTNNLGGLLNIDSGAVLVNTSMGYNARIRVAGLKYSNSGSVSLKQGILTVSENGQTWQMNLTGNYADNGFIINDDGNGNTVIVYQKCFLAGSMIRTPKGEKAVERLRKGEQICVFKDGKEDVREITAVIQRRARVNTSQPEDMAGWSVIVAKDAFGAGLPNKDLSVTPEHCFYFEGRFVPARMLVNGTSIRYDHSQVEYDYYHVQTAPHSVIWANDVLTESWLDTDEEELYKPDGSSEDILSLAERQRLNWDEHAAAPLDVSQAFVKPLHETFAARAAELGITKVETAADTSHDGMTADPAPYIRLEDGRTIRPQRHEAGRYLFSLPAHARRVMLGSRTFRPSENIGPHMDDRRELGMLVGQVSVWAGSHEHVITRHLTERHLKGWDVIEAGPHRWTQGEAELLLHDAPSANVGQNMLSIEVQAGGPYRQA</sequence>
<evidence type="ECO:0000313" key="2">
    <source>
        <dbReference type="EMBL" id="MBA5725807.1"/>
    </source>
</evidence>
<proteinExistence type="predicted"/>
<name>A0ABR5ZN82_9PROT</name>
<gene>
    <name evidence="2" type="ORF">CPA57_05895</name>
</gene>
<evidence type="ECO:0000313" key="3">
    <source>
        <dbReference type="Proteomes" id="UP001516390"/>
    </source>
</evidence>
<evidence type="ECO:0000259" key="1">
    <source>
        <dbReference type="Pfam" id="PF13403"/>
    </source>
</evidence>
<comment type="caution">
    <text evidence="2">The sequence shown here is derived from an EMBL/GenBank/DDBJ whole genome shotgun (WGS) entry which is preliminary data.</text>
</comment>
<dbReference type="InterPro" id="IPR028992">
    <property type="entry name" value="Hedgehog/Intein_dom"/>
</dbReference>
<dbReference type="InterPro" id="IPR036844">
    <property type="entry name" value="Hint_dom_sf"/>
</dbReference>
<dbReference type="EMBL" id="NWUS01000002">
    <property type="protein sequence ID" value="MBA5725807.1"/>
    <property type="molecule type" value="Genomic_DNA"/>
</dbReference>
<feature type="domain" description="Hedgehog/Intein (Hint)" evidence="1">
    <location>
        <begin position="998"/>
        <end position="1136"/>
    </location>
</feature>
<dbReference type="Proteomes" id="UP001516390">
    <property type="component" value="Unassembled WGS sequence"/>
</dbReference>
<protein>
    <recommendedName>
        <fullName evidence="1">Hedgehog/Intein (Hint) domain-containing protein</fullName>
    </recommendedName>
</protein>
<accession>A0ABR5ZN82</accession>
<keyword evidence="3" id="KW-1185">Reference proteome</keyword>
<dbReference type="Gene3D" id="2.170.16.10">
    <property type="entry name" value="Hedgehog/Intein (Hint) domain"/>
    <property type="match status" value="1"/>
</dbReference>
<dbReference type="InterPro" id="IPR012332">
    <property type="entry name" value="Autotransporter_pectin_lyase_C"/>
</dbReference>
<reference evidence="2 3" key="1">
    <citation type="submission" date="2017-09" db="EMBL/GenBank/DDBJ databases">
        <authorList>
            <person name="Jakob F."/>
        </authorList>
    </citation>
    <scope>NUCLEOTIDE SEQUENCE [LARGE SCALE GENOMIC DNA]</scope>
    <source>
        <strain evidence="2 3">TMW 2.1880</strain>
    </source>
</reference>
<dbReference type="Gene3D" id="2.160.20.20">
    <property type="match status" value="3"/>
</dbReference>
<organism evidence="2 3">
    <name type="scientific">Bombella favorum</name>
    <dbReference type="NCBI Taxonomy" id="2039164"/>
    <lineage>
        <taxon>Bacteria</taxon>
        <taxon>Pseudomonadati</taxon>
        <taxon>Pseudomonadota</taxon>
        <taxon>Alphaproteobacteria</taxon>
        <taxon>Acetobacterales</taxon>
        <taxon>Acetobacteraceae</taxon>
        <taxon>Bombella</taxon>
    </lineage>
</organism>